<protein>
    <recommendedName>
        <fullName evidence="1">DOG1 domain-containing protein</fullName>
    </recommendedName>
</protein>
<dbReference type="GO" id="GO:0006351">
    <property type="term" value="P:DNA-templated transcription"/>
    <property type="evidence" value="ECO:0007669"/>
    <property type="project" value="InterPro"/>
</dbReference>
<dbReference type="Proteomes" id="UP000826271">
    <property type="component" value="Unassembled WGS sequence"/>
</dbReference>
<accession>A0AAV6WF23</accession>
<evidence type="ECO:0000313" key="2">
    <source>
        <dbReference type="EMBL" id="KAG8365545.1"/>
    </source>
</evidence>
<feature type="domain" description="DOG1" evidence="1">
    <location>
        <begin position="6"/>
        <end position="244"/>
    </location>
</feature>
<organism evidence="2 3">
    <name type="scientific">Buddleja alternifolia</name>
    <dbReference type="NCBI Taxonomy" id="168488"/>
    <lineage>
        <taxon>Eukaryota</taxon>
        <taxon>Viridiplantae</taxon>
        <taxon>Streptophyta</taxon>
        <taxon>Embryophyta</taxon>
        <taxon>Tracheophyta</taxon>
        <taxon>Spermatophyta</taxon>
        <taxon>Magnoliopsida</taxon>
        <taxon>eudicotyledons</taxon>
        <taxon>Gunneridae</taxon>
        <taxon>Pentapetalae</taxon>
        <taxon>asterids</taxon>
        <taxon>lamiids</taxon>
        <taxon>Lamiales</taxon>
        <taxon>Scrophulariaceae</taxon>
        <taxon>Buddlejeae</taxon>
        <taxon>Buddleja</taxon>
    </lineage>
</organism>
<dbReference type="InterPro" id="IPR025422">
    <property type="entry name" value="TGA_domain"/>
</dbReference>
<dbReference type="AlphaFoldDB" id="A0AAV6WF23"/>
<reference evidence="2" key="1">
    <citation type="submission" date="2019-10" db="EMBL/GenBank/DDBJ databases">
        <authorList>
            <person name="Zhang R."/>
            <person name="Pan Y."/>
            <person name="Wang J."/>
            <person name="Ma R."/>
            <person name="Yu S."/>
        </authorList>
    </citation>
    <scope>NUCLEOTIDE SEQUENCE</scope>
    <source>
        <strain evidence="2">LA-IB0</strain>
        <tissue evidence="2">Leaf</tissue>
    </source>
</reference>
<comment type="caution">
    <text evidence="2">The sequence shown here is derived from an EMBL/GenBank/DDBJ whole genome shotgun (WGS) entry which is preliminary data.</text>
</comment>
<dbReference type="InterPro" id="IPR051886">
    <property type="entry name" value="Seed_Dev/Stress_Resp_Reg"/>
</dbReference>
<evidence type="ECO:0000259" key="1">
    <source>
        <dbReference type="PROSITE" id="PS51806"/>
    </source>
</evidence>
<dbReference type="Pfam" id="PF14144">
    <property type="entry name" value="DOG1"/>
    <property type="match status" value="1"/>
</dbReference>
<dbReference type="PANTHER" id="PTHR46354">
    <property type="entry name" value="DOG1 DOMAIN-CONTAINING PROTEIN"/>
    <property type="match status" value="1"/>
</dbReference>
<evidence type="ECO:0000313" key="3">
    <source>
        <dbReference type="Proteomes" id="UP000826271"/>
    </source>
</evidence>
<dbReference type="PANTHER" id="PTHR46354:SF7">
    <property type="entry name" value="PROTEIN DOG1-LIKE 1"/>
    <property type="match status" value="1"/>
</dbReference>
<name>A0AAV6WF23_9LAMI</name>
<sequence length="248" mass="27611">METSDSRKEACVYHEWMNLQKHELSELNQAIALNSNGPTNDAEMSQLLEKIMKNFQDYAQKRSAMARADVSPYFTPPWCTSLQRSALCIGGCRPTSYVRLIYALCGLEIESQLAEFFLGATTGNLGELSGRQITMLDGLQSKTIRDERNLSTWMASLQEDLLDHPLAGIVVKSDGCGSNGDVEAALDKHGEALTEILREADQVRQNTLKELISILTLPQAMEFLSAGKKLSLCMQDWGRKRDHDHGSN</sequence>
<keyword evidence="3" id="KW-1185">Reference proteome</keyword>
<gene>
    <name evidence="2" type="ORF">BUALT_Bualt18G0116200</name>
</gene>
<dbReference type="PROSITE" id="PS51806">
    <property type="entry name" value="DOG1"/>
    <property type="match status" value="1"/>
</dbReference>
<dbReference type="EMBL" id="WHWC01000018">
    <property type="protein sequence ID" value="KAG8365545.1"/>
    <property type="molecule type" value="Genomic_DNA"/>
</dbReference>
<dbReference type="GO" id="GO:0043565">
    <property type="term" value="F:sequence-specific DNA binding"/>
    <property type="evidence" value="ECO:0007669"/>
    <property type="project" value="InterPro"/>
</dbReference>
<proteinExistence type="predicted"/>